<name>A0A3A9YQC3_9ACTN</name>
<evidence type="ECO:0000313" key="4">
    <source>
        <dbReference type="Proteomes" id="UP000272474"/>
    </source>
</evidence>
<organism evidence="3 4">
    <name type="scientific">Streptomyces hoynatensis</name>
    <dbReference type="NCBI Taxonomy" id="1141874"/>
    <lineage>
        <taxon>Bacteria</taxon>
        <taxon>Bacillati</taxon>
        <taxon>Actinomycetota</taxon>
        <taxon>Actinomycetes</taxon>
        <taxon>Kitasatosporales</taxon>
        <taxon>Streptomycetaceae</taxon>
        <taxon>Streptomyces</taxon>
    </lineage>
</organism>
<comment type="caution">
    <text evidence="3">The sequence shown here is derived from an EMBL/GenBank/DDBJ whole genome shotgun (WGS) entry which is preliminary data.</text>
</comment>
<feature type="transmembrane region" description="Helical" evidence="2">
    <location>
        <begin position="140"/>
        <end position="161"/>
    </location>
</feature>
<evidence type="ECO:0000313" key="3">
    <source>
        <dbReference type="EMBL" id="RKN38321.1"/>
    </source>
</evidence>
<feature type="transmembrane region" description="Helical" evidence="2">
    <location>
        <begin position="92"/>
        <end position="119"/>
    </location>
</feature>
<proteinExistence type="predicted"/>
<sequence length="291" mass="30186">MTAPAASRLAGPRRPEGPGRPAGPTGEPGARLRDLLAAEWTKLWSLPSNRRLLGLGVLLMLGLTAQSSLDAYRGWPGLDSDQRAHFDPMAEAFSGAGMALLMIGSGSLGALAIVGEYATGLIRTTLTAVPARTRVMAAKAAVLTAVTLVAGTAVSLGTFLLSQAILSRRGIGLGLADPGVGRVLAANALLAPVSALVGLGVGVVLRHTAGAVVGTCALLVVVPGFFKPGVHQWANELYALFPSYAWRNCLGLRHPPHSEALPTVAGSWFAYALWAVLALLATLLVIRRRDL</sequence>
<feature type="transmembrane region" description="Helical" evidence="2">
    <location>
        <begin position="52"/>
        <end position="72"/>
    </location>
</feature>
<reference evidence="3 4" key="1">
    <citation type="journal article" date="2014" name="Int. J. Syst. Evol. Microbiol.">
        <title>Streptomyces hoynatensis sp. nov., isolated from deep marine sediment.</title>
        <authorList>
            <person name="Veyisoglu A."/>
            <person name="Sahin N."/>
        </authorList>
    </citation>
    <scope>NUCLEOTIDE SEQUENCE [LARGE SCALE GENOMIC DNA]</scope>
    <source>
        <strain evidence="3 4">KCTC 29097</strain>
    </source>
</reference>
<gene>
    <name evidence="3" type="ORF">D7294_24685</name>
</gene>
<keyword evidence="2" id="KW-0472">Membrane</keyword>
<accession>A0A3A9YQC3</accession>
<dbReference type="AlphaFoldDB" id="A0A3A9YQC3"/>
<evidence type="ECO:0000256" key="1">
    <source>
        <dbReference type="SAM" id="MobiDB-lite"/>
    </source>
</evidence>
<keyword evidence="2" id="KW-0812">Transmembrane</keyword>
<dbReference type="RefSeq" id="WP_120683463.1">
    <property type="nucleotide sequence ID" value="NZ_RBAL01000018.1"/>
</dbReference>
<feature type="transmembrane region" description="Helical" evidence="2">
    <location>
        <begin position="208"/>
        <end position="226"/>
    </location>
</feature>
<keyword evidence="4" id="KW-1185">Reference proteome</keyword>
<dbReference type="EMBL" id="RBAL01000018">
    <property type="protein sequence ID" value="RKN38321.1"/>
    <property type="molecule type" value="Genomic_DNA"/>
</dbReference>
<feature type="region of interest" description="Disordered" evidence="1">
    <location>
        <begin position="1"/>
        <end position="30"/>
    </location>
</feature>
<feature type="transmembrane region" description="Helical" evidence="2">
    <location>
        <begin position="181"/>
        <end position="201"/>
    </location>
</feature>
<dbReference type="OrthoDB" id="3480265at2"/>
<feature type="transmembrane region" description="Helical" evidence="2">
    <location>
        <begin position="268"/>
        <end position="286"/>
    </location>
</feature>
<evidence type="ECO:0000256" key="2">
    <source>
        <dbReference type="SAM" id="Phobius"/>
    </source>
</evidence>
<dbReference type="Proteomes" id="UP000272474">
    <property type="component" value="Unassembled WGS sequence"/>
</dbReference>
<keyword evidence="2" id="KW-1133">Transmembrane helix</keyword>
<protein>
    <submittedName>
        <fullName evidence="3">ABC transporter permease</fullName>
    </submittedName>
</protein>